<dbReference type="OrthoDB" id="7239404at2"/>
<keyword evidence="2" id="KW-1185">Reference proteome</keyword>
<protein>
    <submittedName>
        <fullName evidence="1">Uncharacterized protein</fullName>
    </submittedName>
</protein>
<sequence>MSLSISRRHLLKFLSLTGMTTALPSLPIKANEVLSTVDPTKDGKDDYSLIVGGTKESRIGQFSSTLADLFKQNIESNPLLSLQFTTGYDSVTASNLFDTRLTQDGSIALITSGSAIIAALAADPRVHFDYQHWIPVFSTITPIIVISRQPFHNSIPDLLKNRTMKVGVSTLIGKELPTLLGIELLQISTKPVIGITTLSTGIEALRNRTIDILQIDSPEGFAELPKLLAEGFHIFFSFDQESSYSPSFSSLYTKLPHYRTGNTLFEIWQTLALAARINFAVFLPMLTPSALVTKWRLNFEKITDNPYFQSIVHANNIVTQNSLKTIDNFSKLIPSATATLALRRWLSLKISQWEN</sequence>
<evidence type="ECO:0000313" key="2">
    <source>
        <dbReference type="Proteomes" id="UP000247565"/>
    </source>
</evidence>
<dbReference type="PROSITE" id="PS51318">
    <property type="entry name" value="TAT"/>
    <property type="match status" value="1"/>
</dbReference>
<reference evidence="1 2" key="1">
    <citation type="submission" date="2018-05" db="EMBL/GenBank/DDBJ databases">
        <title>Reference genomes for bee gut microbiota database.</title>
        <authorList>
            <person name="Ellegaard K.M."/>
        </authorList>
    </citation>
    <scope>NUCLEOTIDE SEQUENCE [LARGE SCALE GENOMIC DNA]</scope>
    <source>
        <strain evidence="1 2">ESL0284</strain>
    </source>
</reference>
<dbReference type="InterPro" id="IPR006311">
    <property type="entry name" value="TAT_signal"/>
</dbReference>
<name>A0A318MY15_9PROT</name>
<evidence type="ECO:0000313" key="1">
    <source>
        <dbReference type="EMBL" id="PXZ01685.1"/>
    </source>
</evidence>
<dbReference type="EMBL" id="QGLT01000001">
    <property type="protein sequence ID" value="PXZ01685.1"/>
    <property type="molecule type" value="Genomic_DNA"/>
</dbReference>
<gene>
    <name evidence="1" type="ORF">DK869_01345</name>
</gene>
<proteinExistence type="predicted"/>
<dbReference type="AlphaFoldDB" id="A0A318MY15"/>
<comment type="caution">
    <text evidence="1">The sequence shown here is derived from an EMBL/GenBank/DDBJ whole genome shotgun (WGS) entry which is preliminary data.</text>
</comment>
<accession>A0A318MY15</accession>
<dbReference type="Proteomes" id="UP000247565">
    <property type="component" value="Unassembled WGS sequence"/>
</dbReference>
<organism evidence="1 2">
    <name type="scientific">Commensalibacter melissae</name>
    <dbReference type="NCBI Taxonomy" id="2070537"/>
    <lineage>
        <taxon>Bacteria</taxon>
        <taxon>Pseudomonadati</taxon>
        <taxon>Pseudomonadota</taxon>
        <taxon>Alphaproteobacteria</taxon>
        <taxon>Acetobacterales</taxon>
        <taxon>Acetobacteraceae</taxon>
    </lineage>
</organism>
<dbReference type="RefSeq" id="WP_110438204.1">
    <property type="nucleotide sequence ID" value="NZ_CP046393.1"/>
</dbReference>